<dbReference type="AlphaFoldDB" id="A0A6A5VQP4"/>
<keyword evidence="3" id="KW-0964">Secreted</keyword>
<keyword evidence="19" id="KW-0456">Lyase</keyword>
<evidence type="ECO:0000256" key="11">
    <source>
        <dbReference type="ARBA" id="ARBA00038933"/>
    </source>
</evidence>
<dbReference type="FunFam" id="2.160.20.10:FF:000027">
    <property type="entry name" value="Probable exopolygalacturonase X"/>
    <property type="match status" value="1"/>
</dbReference>
<dbReference type="SUPFAM" id="SSF51126">
    <property type="entry name" value="Pectin lyase-like"/>
    <property type="match status" value="1"/>
</dbReference>
<dbReference type="EMBL" id="ML976659">
    <property type="protein sequence ID" value="KAF1978900.1"/>
    <property type="molecule type" value="Genomic_DNA"/>
</dbReference>
<keyword evidence="20" id="KW-1185">Reference proteome</keyword>
<dbReference type="EC" id="3.2.1.67" evidence="11"/>
<feature type="compositionally biased region" description="Polar residues" evidence="17">
    <location>
        <begin position="53"/>
        <end position="66"/>
    </location>
</feature>
<evidence type="ECO:0000256" key="7">
    <source>
        <dbReference type="ARBA" id="ARBA00023157"/>
    </source>
</evidence>
<keyword evidence="9 16" id="KW-0326">Glycosidase</keyword>
<organism evidence="19 20">
    <name type="scientific">Bimuria novae-zelandiae CBS 107.79</name>
    <dbReference type="NCBI Taxonomy" id="1447943"/>
    <lineage>
        <taxon>Eukaryota</taxon>
        <taxon>Fungi</taxon>
        <taxon>Dikarya</taxon>
        <taxon>Ascomycota</taxon>
        <taxon>Pezizomycotina</taxon>
        <taxon>Dothideomycetes</taxon>
        <taxon>Pleosporomycetidae</taxon>
        <taxon>Pleosporales</taxon>
        <taxon>Massarineae</taxon>
        <taxon>Didymosphaeriaceae</taxon>
        <taxon>Bimuria</taxon>
    </lineage>
</organism>
<evidence type="ECO:0000256" key="12">
    <source>
        <dbReference type="ARBA" id="ARBA00041604"/>
    </source>
</evidence>
<evidence type="ECO:0000256" key="8">
    <source>
        <dbReference type="ARBA" id="ARBA00023180"/>
    </source>
</evidence>
<reference evidence="19" key="1">
    <citation type="journal article" date="2020" name="Stud. Mycol.">
        <title>101 Dothideomycetes genomes: a test case for predicting lifestyles and emergence of pathogens.</title>
        <authorList>
            <person name="Haridas S."/>
            <person name="Albert R."/>
            <person name="Binder M."/>
            <person name="Bloem J."/>
            <person name="Labutti K."/>
            <person name="Salamov A."/>
            <person name="Andreopoulos B."/>
            <person name="Baker S."/>
            <person name="Barry K."/>
            <person name="Bills G."/>
            <person name="Bluhm B."/>
            <person name="Cannon C."/>
            <person name="Castanera R."/>
            <person name="Culley D."/>
            <person name="Daum C."/>
            <person name="Ezra D."/>
            <person name="Gonzalez J."/>
            <person name="Henrissat B."/>
            <person name="Kuo A."/>
            <person name="Liang C."/>
            <person name="Lipzen A."/>
            <person name="Lutzoni F."/>
            <person name="Magnuson J."/>
            <person name="Mondo S."/>
            <person name="Nolan M."/>
            <person name="Ohm R."/>
            <person name="Pangilinan J."/>
            <person name="Park H.-J."/>
            <person name="Ramirez L."/>
            <person name="Alfaro M."/>
            <person name="Sun H."/>
            <person name="Tritt A."/>
            <person name="Yoshinaga Y."/>
            <person name="Zwiers L.-H."/>
            <person name="Turgeon B."/>
            <person name="Goodwin S."/>
            <person name="Spatafora J."/>
            <person name="Crous P."/>
            <person name="Grigoriev I."/>
        </authorList>
    </citation>
    <scope>NUCLEOTIDE SEQUENCE</scope>
    <source>
        <strain evidence="19">CBS 107.79</strain>
    </source>
</reference>
<keyword evidence="8" id="KW-0325">Glycoprotein</keyword>
<keyword evidence="4 18" id="KW-0732">Signal</keyword>
<evidence type="ECO:0000256" key="4">
    <source>
        <dbReference type="ARBA" id="ARBA00022729"/>
    </source>
</evidence>
<evidence type="ECO:0000256" key="1">
    <source>
        <dbReference type="ARBA" id="ARBA00004613"/>
    </source>
</evidence>
<evidence type="ECO:0000256" key="18">
    <source>
        <dbReference type="SAM" id="SignalP"/>
    </source>
</evidence>
<evidence type="ECO:0000256" key="5">
    <source>
        <dbReference type="ARBA" id="ARBA00022737"/>
    </source>
</evidence>
<dbReference type="InterPro" id="IPR000743">
    <property type="entry name" value="Glyco_hydro_28"/>
</dbReference>
<evidence type="ECO:0000256" key="14">
    <source>
        <dbReference type="ARBA" id="ARBA00048766"/>
    </source>
</evidence>
<comment type="subcellular location">
    <subcellularLocation>
        <location evidence="1">Secreted</location>
    </subcellularLocation>
</comment>
<comment type="similarity">
    <text evidence="2 16">Belongs to the glycosyl hydrolase 28 family.</text>
</comment>
<dbReference type="Pfam" id="PF00295">
    <property type="entry name" value="Glyco_hydro_28"/>
    <property type="match status" value="1"/>
</dbReference>
<evidence type="ECO:0000256" key="10">
    <source>
        <dbReference type="ARBA" id="ARBA00023316"/>
    </source>
</evidence>
<dbReference type="InterPro" id="IPR011050">
    <property type="entry name" value="Pectin_lyase_fold/virulence"/>
</dbReference>
<dbReference type="Gene3D" id="2.160.20.10">
    <property type="entry name" value="Single-stranded right-handed beta-helix, Pectin lyase-like"/>
    <property type="match status" value="1"/>
</dbReference>
<feature type="chain" id="PRO_5025500774" description="galacturonan 1,4-alpha-galacturonidase" evidence="18">
    <location>
        <begin position="20"/>
        <end position="443"/>
    </location>
</feature>
<dbReference type="PANTHER" id="PTHR31736">
    <property type="match status" value="1"/>
</dbReference>
<dbReference type="SMART" id="SM00710">
    <property type="entry name" value="PbH1"/>
    <property type="match status" value="6"/>
</dbReference>
<gene>
    <name evidence="19" type="ORF">BU23DRAFT_190402</name>
</gene>
<accession>A0A6A5VQP4</accession>
<feature type="active site" evidence="15">
    <location>
        <position position="276"/>
    </location>
</feature>
<keyword evidence="6 16" id="KW-0378">Hydrolase</keyword>
<evidence type="ECO:0000256" key="2">
    <source>
        <dbReference type="ARBA" id="ARBA00008834"/>
    </source>
</evidence>
<evidence type="ECO:0000313" key="20">
    <source>
        <dbReference type="Proteomes" id="UP000800036"/>
    </source>
</evidence>
<dbReference type="GO" id="GO:0047911">
    <property type="term" value="F:galacturan 1,4-alpha-galacturonidase activity"/>
    <property type="evidence" value="ECO:0007669"/>
    <property type="project" value="UniProtKB-EC"/>
</dbReference>
<dbReference type="InterPro" id="IPR012334">
    <property type="entry name" value="Pectin_lyas_fold"/>
</dbReference>
<protein>
    <recommendedName>
        <fullName evidence="11">galacturonan 1,4-alpha-galacturonidase</fullName>
        <ecNumber evidence="11">3.2.1.67</ecNumber>
    </recommendedName>
    <alternativeName>
        <fullName evidence="13">Galacturan 1,4-alpha-galacturonidase</fullName>
    </alternativeName>
    <alternativeName>
        <fullName evidence="12">Poly(1,4-alpha-D-galacturonide)galacturonohydrolase</fullName>
    </alternativeName>
</protein>
<dbReference type="GO" id="GO:0045490">
    <property type="term" value="P:pectin catabolic process"/>
    <property type="evidence" value="ECO:0007669"/>
    <property type="project" value="UniProtKB-ARBA"/>
</dbReference>
<dbReference type="GO" id="GO:0071555">
    <property type="term" value="P:cell wall organization"/>
    <property type="evidence" value="ECO:0007669"/>
    <property type="project" value="UniProtKB-KW"/>
</dbReference>
<evidence type="ECO:0000256" key="6">
    <source>
        <dbReference type="ARBA" id="ARBA00022801"/>
    </source>
</evidence>
<dbReference type="Proteomes" id="UP000800036">
    <property type="component" value="Unassembled WGS sequence"/>
</dbReference>
<feature type="region of interest" description="Disordered" evidence="17">
    <location>
        <begin position="32"/>
        <end position="67"/>
    </location>
</feature>
<feature type="signal peptide" evidence="18">
    <location>
        <begin position="1"/>
        <end position="19"/>
    </location>
</feature>
<evidence type="ECO:0000256" key="17">
    <source>
        <dbReference type="SAM" id="MobiDB-lite"/>
    </source>
</evidence>
<evidence type="ECO:0000313" key="19">
    <source>
        <dbReference type="EMBL" id="KAF1978900.1"/>
    </source>
</evidence>
<sequence length="443" mass="47626">MRVSSIIAAALLPASTVWSSPVESEALVARGASKRPNHPIQPFHPGKPFPDSPSRTKTCTVKSNGNGKDDSTNILRAIKTCNNGGHVVFSKGTTYTIGTALDLTFLKHIDLDIQGKLLFTNDTDYWQANAFKQVFQNATTFFQLGGQDVNVYGGGTLDGNGQVWYDLYAKNNLILRPILFGTIGLHGGRIEDLNLRYSPQWYNLVANSTDVVFSDINISGYSSSSNVAKNTDGWDTYRSSNIVIQNSHIDNGDDCVSFKPNSTDIVVQNLMCNGSHGISVGSLGQYKGTVDIVKNIYTYNVTMSNASDGARIKVWPGVSSALSDDLQGGGGSGAVSNITYDGMKLFNVDYAIEITQCYGQKNLTLCNQFPSNLTISDVTIKNFSGTTSKKYDPLVGYLVCSSPTVCSDINISNITVKSPSGTDAFACANIAGIESQVSCRAPK</sequence>
<evidence type="ECO:0000256" key="16">
    <source>
        <dbReference type="RuleBase" id="RU361169"/>
    </source>
</evidence>
<dbReference type="GO" id="GO:0005576">
    <property type="term" value="C:extracellular region"/>
    <property type="evidence" value="ECO:0007669"/>
    <property type="project" value="UniProtKB-SubCell"/>
</dbReference>
<evidence type="ECO:0000256" key="15">
    <source>
        <dbReference type="PROSITE-ProRule" id="PRU10052"/>
    </source>
</evidence>
<comment type="catalytic activity">
    <reaction evidence="14">
        <text>[(1-&gt;4)-alpha-D-galacturonosyl](n) + H2O = alpha-D-galacturonate + [(1-&gt;4)-alpha-D-galacturonosyl](n-1)</text>
        <dbReference type="Rhea" id="RHEA:14117"/>
        <dbReference type="Rhea" id="RHEA-COMP:14570"/>
        <dbReference type="Rhea" id="RHEA-COMP:14572"/>
        <dbReference type="ChEBI" id="CHEBI:15377"/>
        <dbReference type="ChEBI" id="CHEBI:58658"/>
        <dbReference type="ChEBI" id="CHEBI:140523"/>
        <dbReference type="EC" id="3.2.1.67"/>
    </reaction>
</comment>
<keyword evidence="10" id="KW-0961">Cell wall biogenesis/degradation</keyword>
<dbReference type="InterPro" id="IPR006626">
    <property type="entry name" value="PbH1"/>
</dbReference>
<dbReference type="GO" id="GO:0016829">
    <property type="term" value="F:lyase activity"/>
    <property type="evidence" value="ECO:0007669"/>
    <property type="project" value="UniProtKB-KW"/>
</dbReference>
<dbReference type="PROSITE" id="PS00502">
    <property type="entry name" value="POLYGALACTURONASE"/>
    <property type="match status" value="1"/>
</dbReference>
<evidence type="ECO:0000256" key="3">
    <source>
        <dbReference type="ARBA" id="ARBA00022525"/>
    </source>
</evidence>
<dbReference type="PANTHER" id="PTHR31736:SF14">
    <property type="entry name" value="EXOPOLYGALACTURONASE X-1-RELATED"/>
    <property type="match status" value="1"/>
</dbReference>
<keyword evidence="7" id="KW-1015">Disulfide bond</keyword>
<evidence type="ECO:0000256" key="13">
    <source>
        <dbReference type="ARBA" id="ARBA00043142"/>
    </source>
</evidence>
<dbReference type="OrthoDB" id="187139at2759"/>
<dbReference type="GO" id="GO:0004650">
    <property type="term" value="F:polygalacturonase activity"/>
    <property type="evidence" value="ECO:0007669"/>
    <property type="project" value="InterPro"/>
</dbReference>
<evidence type="ECO:0000256" key="9">
    <source>
        <dbReference type="ARBA" id="ARBA00023295"/>
    </source>
</evidence>
<keyword evidence="5" id="KW-0677">Repeat</keyword>
<proteinExistence type="inferred from homology"/>
<name>A0A6A5VQP4_9PLEO</name>